<name>A0A0L0CPL3_LUCCU</name>
<reference evidence="1 2" key="1">
    <citation type="journal article" date="2015" name="Nat. Commun.">
        <title>Lucilia cuprina genome unlocks parasitic fly biology to underpin future interventions.</title>
        <authorList>
            <person name="Anstead C.A."/>
            <person name="Korhonen P.K."/>
            <person name="Young N.D."/>
            <person name="Hall R.S."/>
            <person name="Jex A.R."/>
            <person name="Murali S.C."/>
            <person name="Hughes D.S."/>
            <person name="Lee S.F."/>
            <person name="Perry T."/>
            <person name="Stroehlein A.J."/>
            <person name="Ansell B.R."/>
            <person name="Breugelmans B."/>
            <person name="Hofmann A."/>
            <person name="Qu J."/>
            <person name="Dugan S."/>
            <person name="Lee S.L."/>
            <person name="Chao H."/>
            <person name="Dinh H."/>
            <person name="Han Y."/>
            <person name="Doddapaneni H.V."/>
            <person name="Worley K.C."/>
            <person name="Muzny D.M."/>
            <person name="Ioannidis P."/>
            <person name="Waterhouse R.M."/>
            <person name="Zdobnov E.M."/>
            <person name="James P.J."/>
            <person name="Bagnall N.H."/>
            <person name="Kotze A.C."/>
            <person name="Gibbs R.A."/>
            <person name="Richards S."/>
            <person name="Batterham P."/>
            <person name="Gasser R.B."/>
        </authorList>
    </citation>
    <scope>NUCLEOTIDE SEQUENCE [LARGE SCALE GENOMIC DNA]</scope>
    <source>
        <strain evidence="1 2">LS</strain>
        <tissue evidence="1">Full body</tissue>
    </source>
</reference>
<accession>A0A0L0CPL3</accession>
<dbReference type="AlphaFoldDB" id="A0A0L0CPL3"/>
<evidence type="ECO:0000313" key="1">
    <source>
        <dbReference type="EMBL" id="KNC34112.1"/>
    </source>
</evidence>
<sequence>MAPSLLLLSIIALTCGFLTTLLKGLLTMTVCAFFGRLVAGCMVDNEGDSSSDLCRLIASAADFVTSASAGGFESCCLARIFLAHSRDDFSFLDNALLGLAPCRSTMRSAARRCAKALREGVLCRWESADTLEEPDIEFDDFSSVWGGADEKPDIGVADSSFAQGGTWETFLSPEGREEADF</sequence>
<keyword evidence="2" id="KW-1185">Reference proteome</keyword>
<gene>
    <name evidence="1" type="ORF">FF38_02815</name>
</gene>
<comment type="caution">
    <text evidence="1">The sequence shown here is derived from an EMBL/GenBank/DDBJ whole genome shotgun (WGS) entry which is preliminary data.</text>
</comment>
<dbReference type="EMBL" id="JRES01000102">
    <property type="protein sequence ID" value="KNC34112.1"/>
    <property type="molecule type" value="Genomic_DNA"/>
</dbReference>
<protein>
    <submittedName>
        <fullName evidence="1">Uncharacterized protein</fullName>
    </submittedName>
</protein>
<dbReference type="Proteomes" id="UP000037069">
    <property type="component" value="Unassembled WGS sequence"/>
</dbReference>
<proteinExistence type="predicted"/>
<evidence type="ECO:0000313" key="2">
    <source>
        <dbReference type="Proteomes" id="UP000037069"/>
    </source>
</evidence>
<organism evidence="1 2">
    <name type="scientific">Lucilia cuprina</name>
    <name type="common">Green bottle fly</name>
    <name type="synonym">Australian sheep blowfly</name>
    <dbReference type="NCBI Taxonomy" id="7375"/>
    <lineage>
        <taxon>Eukaryota</taxon>
        <taxon>Metazoa</taxon>
        <taxon>Ecdysozoa</taxon>
        <taxon>Arthropoda</taxon>
        <taxon>Hexapoda</taxon>
        <taxon>Insecta</taxon>
        <taxon>Pterygota</taxon>
        <taxon>Neoptera</taxon>
        <taxon>Endopterygota</taxon>
        <taxon>Diptera</taxon>
        <taxon>Brachycera</taxon>
        <taxon>Muscomorpha</taxon>
        <taxon>Oestroidea</taxon>
        <taxon>Calliphoridae</taxon>
        <taxon>Luciliinae</taxon>
        <taxon>Lucilia</taxon>
    </lineage>
</organism>